<proteinExistence type="predicted"/>
<evidence type="ECO:0000313" key="4">
    <source>
        <dbReference type="Proteomes" id="UP000326169"/>
    </source>
</evidence>
<keyword evidence="1" id="KW-1133">Transmembrane helix</keyword>
<dbReference type="RefSeq" id="WP_062945715.1">
    <property type="nucleotide sequence ID" value="NZ_BIMW01000032.1"/>
</dbReference>
<keyword evidence="2" id="KW-0732">Signal</keyword>
<evidence type="ECO:0000256" key="1">
    <source>
        <dbReference type="SAM" id="Phobius"/>
    </source>
</evidence>
<feature type="signal peptide" evidence="2">
    <location>
        <begin position="1"/>
        <end position="26"/>
    </location>
</feature>
<gene>
    <name evidence="3" type="ORF">NIES46_06820</name>
</gene>
<feature type="transmembrane region" description="Helical" evidence="1">
    <location>
        <begin position="405"/>
        <end position="429"/>
    </location>
</feature>
<reference evidence="3 4" key="1">
    <citation type="journal article" date="2019" name="J Genomics">
        <title>The Draft Genome of a Hydrogen-producing Cyanobacterium, Arthrospira platensis NIES-46.</title>
        <authorList>
            <person name="Suzuki S."/>
            <person name="Yamaguchi H."/>
            <person name="Kawachi M."/>
        </authorList>
    </citation>
    <scope>NUCLEOTIDE SEQUENCE [LARGE SCALE GENOMIC DNA]</scope>
    <source>
        <strain evidence="3 4">NIES-46</strain>
    </source>
</reference>
<feature type="transmembrane region" description="Helical" evidence="1">
    <location>
        <begin position="137"/>
        <end position="157"/>
    </location>
</feature>
<name>A0A5M3T250_LIMPL</name>
<dbReference type="Proteomes" id="UP000326169">
    <property type="component" value="Unassembled WGS sequence"/>
</dbReference>
<accession>A0A5M3T250</accession>
<feature type="chain" id="PRO_5045270627" evidence="2">
    <location>
        <begin position="27"/>
        <end position="472"/>
    </location>
</feature>
<sequence length="472" mass="52495">MKSFKSVLASCLIPAIALLTGDVAIAQTVEPEQLTIAGDRTSKQVRQLYIRTDSAVRDLQVLPFDLSGTNGVSVFPGEAIAAGEMQPILGKANEVIVPVVFNLRQAPDSGEFVGTVRLSYSGGQLAIPVTLRVKDHWFLPLVMLVFGTGLGIVISAYRDEGRPRDQILMRVGQLYAQMEEDPDIDKAKEFKGRINAYLVEVKMELQGERWEEAALIIDRAEGTWRRWVMGRSDWLAQFEYSDRLKQKLEDYDATTTFVRMVTWDLDDALNTAPELEGPPQLRQKLEEIAKQINSYAPLKKDIEELQKRLPVESDDDQKPLAAIIRQLDRQVDRLTPMELQKDETVGRQLEQLKVQVDEQSLAESDLVSKGLGFMSGLSLVALPPATHYNASWSEQAVSANLRIRAFVWTSYALAVVLLAGAGFTELYVANSTFGANPSRDYFTLMAWGFGAEATRDAIAKVVQSWGLPGLKS</sequence>
<protein>
    <submittedName>
        <fullName evidence="3">Uncharacterized protein</fullName>
    </submittedName>
</protein>
<evidence type="ECO:0000313" key="3">
    <source>
        <dbReference type="EMBL" id="GCE92642.1"/>
    </source>
</evidence>
<dbReference type="EMBL" id="BIMW01000032">
    <property type="protein sequence ID" value="GCE92642.1"/>
    <property type="molecule type" value="Genomic_DNA"/>
</dbReference>
<keyword evidence="1" id="KW-0472">Membrane</keyword>
<organism evidence="3 4">
    <name type="scientific">Limnospira platensis NIES-46</name>
    <dbReference type="NCBI Taxonomy" id="1236695"/>
    <lineage>
        <taxon>Bacteria</taxon>
        <taxon>Bacillati</taxon>
        <taxon>Cyanobacteriota</taxon>
        <taxon>Cyanophyceae</taxon>
        <taxon>Oscillatoriophycideae</taxon>
        <taxon>Oscillatoriales</taxon>
        <taxon>Sirenicapillariaceae</taxon>
        <taxon>Limnospira</taxon>
    </lineage>
</organism>
<keyword evidence="4" id="KW-1185">Reference proteome</keyword>
<evidence type="ECO:0000256" key="2">
    <source>
        <dbReference type="SAM" id="SignalP"/>
    </source>
</evidence>
<comment type="caution">
    <text evidence="3">The sequence shown here is derived from an EMBL/GenBank/DDBJ whole genome shotgun (WGS) entry which is preliminary data.</text>
</comment>
<keyword evidence="1" id="KW-0812">Transmembrane</keyword>
<dbReference type="GeneID" id="301681627"/>